<dbReference type="EMBL" id="LWDL01000031">
    <property type="protein sequence ID" value="OQW49741.1"/>
    <property type="molecule type" value="Genomic_DNA"/>
</dbReference>
<protein>
    <recommendedName>
        <fullName evidence="5">Peptidase C51 domain-containing protein</fullName>
    </recommendedName>
</protein>
<dbReference type="InterPro" id="IPR038765">
    <property type="entry name" value="Papain-like_cys_pep_sf"/>
</dbReference>
<keyword evidence="2" id="KW-0732">Signal</keyword>
<organism evidence="3 4">
    <name type="scientific">Candidatus Raskinella chloraquaticus</name>
    <dbReference type="NCBI Taxonomy" id="1951219"/>
    <lineage>
        <taxon>Bacteria</taxon>
        <taxon>Pseudomonadati</taxon>
        <taxon>Pseudomonadota</taxon>
        <taxon>Alphaproteobacteria</taxon>
        <taxon>Hyphomicrobiales</taxon>
        <taxon>Phreatobacteraceae</taxon>
        <taxon>Candidatus Raskinella</taxon>
    </lineage>
</organism>
<evidence type="ECO:0000256" key="2">
    <source>
        <dbReference type="SAM" id="SignalP"/>
    </source>
</evidence>
<reference evidence="3 4" key="1">
    <citation type="journal article" date="2017" name="Water Res.">
        <title>Comammox in drinking water systems.</title>
        <authorList>
            <person name="Wang Y."/>
            <person name="Ma L."/>
            <person name="Mao Y."/>
            <person name="Jiang X."/>
            <person name="Xia Y."/>
            <person name="Yu K."/>
            <person name="Li B."/>
            <person name="Zhang T."/>
        </authorList>
    </citation>
    <scope>NUCLEOTIDE SEQUENCE [LARGE SCALE GENOMIC DNA]</scope>
    <source>
        <strain evidence="3">SG_bin8</strain>
    </source>
</reference>
<comment type="caution">
    <text evidence="3">The sequence shown here is derived from an EMBL/GenBank/DDBJ whole genome shotgun (WGS) entry which is preliminary data.</text>
</comment>
<dbReference type="STRING" id="1827387.A4S15_03275"/>
<dbReference type="SUPFAM" id="SSF54001">
    <property type="entry name" value="Cysteine proteinases"/>
    <property type="match status" value="1"/>
</dbReference>
<name>A0A1W9HR75_9HYPH</name>
<accession>A0A1W9HR75</accession>
<feature type="region of interest" description="Disordered" evidence="1">
    <location>
        <begin position="31"/>
        <end position="55"/>
    </location>
</feature>
<sequence length="178" mass="19220">MENTMRISLRIAAAAAVLICAPARAEQSPNWDIPLQDARQATPAPRQKAPRVREGKRPVDLTALTSHPLLTIAARYVGRSGPSLGLPSRLWCRDFVNFVLAKNGTPAGNRSRRAIDALRLGPRVSSPRAGDLAVMRHHVTIVAGVHGGKVIGLGGNQGRRVKLSSYDSRRVVGFVRVL</sequence>
<evidence type="ECO:0000256" key="1">
    <source>
        <dbReference type="SAM" id="MobiDB-lite"/>
    </source>
</evidence>
<evidence type="ECO:0000313" key="3">
    <source>
        <dbReference type="EMBL" id="OQW49741.1"/>
    </source>
</evidence>
<gene>
    <name evidence="3" type="ORF">A4S15_03275</name>
</gene>
<proteinExistence type="predicted"/>
<dbReference type="Proteomes" id="UP000192872">
    <property type="component" value="Unassembled WGS sequence"/>
</dbReference>
<feature type="chain" id="PRO_5012664683" description="Peptidase C51 domain-containing protein" evidence="2">
    <location>
        <begin position="26"/>
        <end position="178"/>
    </location>
</feature>
<dbReference type="AlphaFoldDB" id="A0A1W9HR75"/>
<evidence type="ECO:0000313" key="4">
    <source>
        <dbReference type="Proteomes" id="UP000192872"/>
    </source>
</evidence>
<feature type="signal peptide" evidence="2">
    <location>
        <begin position="1"/>
        <end position="25"/>
    </location>
</feature>
<evidence type="ECO:0008006" key="5">
    <source>
        <dbReference type="Google" id="ProtNLM"/>
    </source>
</evidence>